<accession>A0A081BR84</accession>
<protein>
    <submittedName>
        <fullName evidence="1">Uncharacterized protein</fullName>
    </submittedName>
</protein>
<name>A0A081BR84_9BACT</name>
<dbReference type="AlphaFoldDB" id="A0A081BR84"/>
<evidence type="ECO:0000313" key="2">
    <source>
        <dbReference type="Proteomes" id="UP000030700"/>
    </source>
</evidence>
<dbReference type="Proteomes" id="UP000030700">
    <property type="component" value="Unassembled WGS sequence"/>
</dbReference>
<organism evidence="1">
    <name type="scientific">Candidatus Moduliflexus flocculans</name>
    <dbReference type="NCBI Taxonomy" id="1499966"/>
    <lineage>
        <taxon>Bacteria</taxon>
        <taxon>Candidatus Moduliflexota</taxon>
        <taxon>Candidatus Moduliflexia</taxon>
        <taxon>Candidatus Moduliflexales</taxon>
        <taxon>Candidatus Moduliflexaceae</taxon>
    </lineage>
</organism>
<proteinExistence type="predicted"/>
<gene>
    <name evidence="1" type="ORF">U14_05190</name>
</gene>
<keyword evidence="2" id="KW-1185">Reference proteome</keyword>
<evidence type="ECO:0000313" key="1">
    <source>
        <dbReference type="EMBL" id="GAK53915.1"/>
    </source>
</evidence>
<dbReference type="STRING" id="1499966.U14_05190"/>
<dbReference type="EMBL" id="DF820460">
    <property type="protein sequence ID" value="GAK53915.1"/>
    <property type="molecule type" value="Genomic_DNA"/>
</dbReference>
<reference evidence="1" key="1">
    <citation type="journal article" date="2015" name="PeerJ">
        <title>First genomic representation of candidate bacterial phylum KSB3 points to enhanced environmental sensing as a trigger of wastewater bulking.</title>
        <authorList>
            <person name="Sekiguchi Y."/>
            <person name="Ohashi A."/>
            <person name="Parks D.H."/>
            <person name="Yamauchi T."/>
            <person name="Tyson G.W."/>
            <person name="Hugenholtz P."/>
        </authorList>
    </citation>
    <scope>NUCLEOTIDE SEQUENCE [LARGE SCALE GENOMIC DNA]</scope>
</reference>
<sequence>MKNPTPHKYIDKKFLEKTYCYQWKDVKRKIREEPRQHLSCDESLFIIQKLRMFRNDVEQS</sequence>
<dbReference type="HOGENOM" id="CLU_2931885_0_0_0"/>